<comment type="cofactor">
    <cofactor evidence="1">
        <name>heme b</name>
        <dbReference type="ChEBI" id="CHEBI:60344"/>
    </cofactor>
</comment>
<protein>
    <submittedName>
        <fullName evidence="9 10">Peroxidase</fullName>
    </submittedName>
</protein>
<keyword evidence="2 9" id="KW-0575">Peroxidase</keyword>
<reference evidence="10 12" key="2">
    <citation type="submission" date="2022-03" db="EMBL/GenBank/DDBJ databases">
        <title>Genome sequencing of Morococcus cerebrosus.</title>
        <authorList>
            <person name="Baek M.-G."/>
            <person name="Yi H."/>
        </authorList>
    </citation>
    <scope>NUCLEOTIDE SEQUENCE [LARGE SCALE GENOMIC DNA]</scope>
    <source>
        <strain evidence="10 12">CIP 81.93</strain>
    </source>
</reference>
<evidence type="ECO:0000259" key="7">
    <source>
        <dbReference type="Pfam" id="PF04261"/>
    </source>
</evidence>
<dbReference type="PANTHER" id="PTHR30521:SF0">
    <property type="entry name" value="DYP-TYPE PEROXIDASE FAMILY PROTEIN"/>
    <property type="match status" value="1"/>
</dbReference>
<evidence type="ECO:0000259" key="8">
    <source>
        <dbReference type="Pfam" id="PF20628"/>
    </source>
</evidence>
<dbReference type="PROSITE" id="PS51404">
    <property type="entry name" value="DYP_PEROXIDASE"/>
    <property type="match status" value="1"/>
</dbReference>
<dbReference type="GO" id="GO:0004601">
    <property type="term" value="F:peroxidase activity"/>
    <property type="evidence" value="ECO:0007669"/>
    <property type="project" value="UniProtKB-KW"/>
</dbReference>
<dbReference type="GO" id="GO:0020037">
    <property type="term" value="F:heme binding"/>
    <property type="evidence" value="ECO:0007669"/>
    <property type="project" value="InterPro"/>
</dbReference>
<dbReference type="GO" id="GO:0046872">
    <property type="term" value="F:metal ion binding"/>
    <property type="evidence" value="ECO:0007669"/>
    <property type="project" value="UniProtKB-KW"/>
</dbReference>
<evidence type="ECO:0000256" key="6">
    <source>
        <dbReference type="ARBA" id="ARBA00025737"/>
    </source>
</evidence>
<feature type="domain" description="Dyp-type peroxidase N-terminal" evidence="7">
    <location>
        <begin position="5"/>
        <end position="132"/>
    </location>
</feature>
<sequence length="302" mass="33182">MPRPQTAIIPDHAQAGIFIEADIRGGRYDDIKTACRSSLEALAKLKTRFPEDILGMTIAFGSDAWKAFGHAEEGSEIKPFPVMGNGLAPSTQHDIYIHIQAYRQNAAFALAQSVLTAFGDSISVATEEHGLRLYEDRGLDGFVDGTENPQGDENVRNVAIIPEGRPDAGGSYVLLQKYLHDLKKWDAVPVAEQEASVGRSKEANEEFSKDVRLPDSHLGRVNLKENGVGLKIVRRSLPFGKISGEHGLMFTAYCHTLHNIEVQLLHMFGDADGKTDLLLKYLSTAVSGAYYYAPSVERLQDL</sequence>
<evidence type="ECO:0000256" key="2">
    <source>
        <dbReference type="ARBA" id="ARBA00022559"/>
    </source>
</evidence>
<keyword evidence="5" id="KW-0408">Iron</keyword>
<dbReference type="Proteomes" id="UP000031390">
    <property type="component" value="Unassembled WGS sequence"/>
</dbReference>
<evidence type="ECO:0000313" key="10">
    <source>
        <dbReference type="EMBL" id="UNV88346.1"/>
    </source>
</evidence>
<dbReference type="InterPro" id="IPR048328">
    <property type="entry name" value="Dyp_perox_C"/>
</dbReference>
<dbReference type="GO" id="GO:0005829">
    <property type="term" value="C:cytosol"/>
    <property type="evidence" value="ECO:0007669"/>
    <property type="project" value="TreeGrafter"/>
</dbReference>
<dbReference type="InterPro" id="IPR011008">
    <property type="entry name" value="Dimeric_a/b-barrel"/>
</dbReference>
<keyword evidence="4" id="KW-0560">Oxidoreductase</keyword>
<feature type="domain" description="Dyp-type peroxidase C-terminal" evidence="8">
    <location>
        <begin position="136"/>
        <end position="297"/>
    </location>
</feature>
<keyword evidence="12" id="KW-1185">Reference proteome</keyword>
<dbReference type="Proteomes" id="UP000829504">
    <property type="component" value="Chromosome"/>
</dbReference>
<gene>
    <name evidence="9" type="ORF">MCC93_05590</name>
    <name evidence="10" type="ORF">MON37_05365</name>
</gene>
<dbReference type="RefSeq" id="WP_039405632.1">
    <property type="nucleotide sequence ID" value="NZ_CP094242.1"/>
</dbReference>
<dbReference type="Pfam" id="PF20628">
    <property type="entry name" value="Dyp_perox_C"/>
    <property type="match status" value="1"/>
</dbReference>
<evidence type="ECO:0000256" key="3">
    <source>
        <dbReference type="ARBA" id="ARBA00022723"/>
    </source>
</evidence>
<dbReference type="AlphaFoldDB" id="A0A0C1GYZ2"/>
<evidence type="ECO:0000256" key="5">
    <source>
        <dbReference type="ARBA" id="ARBA00023004"/>
    </source>
</evidence>
<dbReference type="InterPro" id="IPR048327">
    <property type="entry name" value="Dyp_perox_N"/>
</dbReference>
<dbReference type="NCBIfam" id="TIGR01413">
    <property type="entry name" value="Dyp_perox_fam"/>
    <property type="match status" value="1"/>
</dbReference>
<dbReference type="EMBL" id="CP094242">
    <property type="protein sequence ID" value="UNV88346.1"/>
    <property type="molecule type" value="Genomic_DNA"/>
</dbReference>
<evidence type="ECO:0000313" key="9">
    <source>
        <dbReference type="EMBL" id="KIC11445.1"/>
    </source>
</evidence>
<evidence type="ECO:0000313" key="12">
    <source>
        <dbReference type="Proteomes" id="UP000829504"/>
    </source>
</evidence>
<dbReference type="PANTHER" id="PTHR30521">
    <property type="entry name" value="DEFERROCHELATASE/PEROXIDASE"/>
    <property type="match status" value="1"/>
</dbReference>
<name>A0A0C1GYZ2_9NEIS</name>
<accession>A0A0C1GYZ2</accession>
<keyword evidence="3" id="KW-0479">Metal-binding</keyword>
<dbReference type="SUPFAM" id="SSF54909">
    <property type="entry name" value="Dimeric alpha+beta barrel"/>
    <property type="match status" value="1"/>
</dbReference>
<dbReference type="InterPro" id="IPR006314">
    <property type="entry name" value="Dyp_peroxidase"/>
</dbReference>
<dbReference type="EMBL" id="JUFZ01000023">
    <property type="protein sequence ID" value="KIC11445.1"/>
    <property type="molecule type" value="Genomic_DNA"/>
</dbReference>
<reference evidence="9 11" key="1">
    <citation type="submission" date="2014-12" db="EMBL/GenBank/DDBJ databases">
        <title>Genome sequence of Morococcus cerebrosus.</title>
        <authorList>
            <person name="Shin S.-K."/>
            <person name="Yi H."/>
        </authorList>
    </citation>
    <scope>NUCLEOTIDE SEQUENCE [LARGE SCALE GENOMIC DNA]</scope>
    <source>
        <strain evidence="9 11">CIP 81.93</strain>
    </source>
</reference>
<proteinExistence type="inferred from homology"/>
<dbReference type="PATRIC" id="fig|1056807.3.peg.540"/>
<organism evidence="9 11">
    <name type="scientific">Morococcus cerebrosus</name>
    <dbReference type="NCBI Taxonomy" id="1056807"/>
    <lineage>
        <taxon>Bacteria</taxon>
        <taxon>Pseudomonadati</taxon>
        <taxon>Pseudomonadota</taxon>
        <taxon>Betaproteobacteria</taxon>
        <taxon>Neisseriales</taxon>
        <taxon>Neisseriaceae</taxon>
        <taxon>Morococcus</taxon>
    </lineage>
</organism>
<comment type="similarity">
    <text evidence="6">Belongs to the DyP-type peroxidase family.</text>
</comment>
<evidence type="ECO:0000313" key="11">
    <source>
        <dbReference type="Proteomes" id="UP000031390"/>
    </source>
</evidence>
<dbReference type="Pfam" id="PF04261">
    <property type="entry name" value="Dyp_perox_N"/>
    <property type="match status" value="1"/>
</dbReference>
<evidence type="ECO:0000256" key="4">
    <source>
        <dbReference type="ARBA" id="ARBA00023002"/>
    </source>
</evidence>
<evidence type="ECO:0000256" key="1">
    <source>
        <dbReference type="ARBA" id="ARBA00001970"/>
    </source>
</evidence>